<evidence type="ECO:0008006" key="3">
    <source>
        <dbReference type="Google" id="ProtNLM"/>
    </source>
</evidence>
<evidence type="ECO:0000313" key="2">
    <source>
        <dbReference type="Proteomes" id="UP000829992"/>
    </source>
</evidence>
<dbReference type="RefSeq" id="WP_249589850.1">
    <property type="nucleotide sequence ID" value="NZ_BAAAQL010000007.1"/>
</dbReference>
<dbReference type="Proteomes" id="UP000829992">
    <property type="component" value="Chromosome"/>
</dbReference>
<evidence type="ECO:0000313" key="1">
    <source>
        <dbReference type="EMBL" id="UQT58481.1"/>
    </source>
</evidence>
<name>A0ABY4PY36_9ACTN</name>
<dbReference type="EMBL" id="CP097289">
    <property type="protein sequence ID" value="UQT58481.1"/>
    <property type="molecule type" value="Genomic_DNA"/>
</dbReference>
<gene>
    <name evidence="1" type="ORF">M4V62_27285</name>
</gene>
<organism evidence="1 2">
    <name type="scientific">Streptomyces durmitorensis</name>
    <dbReference type="NCBI Taxonomy" id="319947"/>
    <lineage>
        <taxon>Bacteria</taxon>
        <taxon>Bacillati</taxon>
        <taxon>Actinomycetota</taxon>
        <taxon>Actinomycetes</taxon>
        <taxon>Kitasatosporales</taxon>
        <taxon>Streptomycetaceae</taxon>
        <taxon>Streptomyces</taxon>
    </lineage>
</organism>
<keyword evidence="2" id="KW-1185">Reference proteome</keyword>
<sequence length="314" mass="34042">MSLHFPWGLPVDVNDLGLMETVMIGEHKVTMTLPRVPDDGSSQGSLSAPLSYAGTPLPDAVLEAFKGRWGYQSSDRLCPVHTAGGSVLLTPSDEMWDSPEFETLSAGFFTWSRIVQEWAALRTGEPLRDWDNQLRSSAIHLHIQRGHLVGNPARFRTLYVGLGPLTREQLRGALRCASKGEHPPIEHRTLLYAKDALIGGDYRKAVIDAATAAEVALASYVRDQLTRRRLPAVFVEKVIKDVNGIINLHGLCEKLGGMPGVKLSVVKSQIAGVRNMAAHGGSTPSKAEADLAIKHASTIVRALRPLPGGMAPRV</sequence>
<protein>
    <recommendedName>
        <fullName evidence="3">DUF4145 domain-containing protein</fullName>
    </recommendedName>
</protein>
<reference evidence="1 2" key="1">
    <citation type="submission" date="2022-05" db="EMBL/GenBank/DDBJ databases">
        <authorList>
            <person name="Zhou X."/>
            <person name="Li K."/>
            <person name="Man Y."/>
        </authorList>
    </citation>
    <scope>NUCLEOTIDE SEQUENCE [LARGE SCALE GENOMIC DNA]</scope>
    <source>
        <strain evidence="1 2">MS405</strain>
    </source>
</reference>
<accession>A0ABY4PY36</accession>
<proteinExistence type="predicted"/>